<dbReference type="HOGENOM" id="CLU_1445027_0_0_5"/>
<dbReference type="eggNOG" id="ENOG50313HB">
    <property type="taxonomic scope" value="Bacteria"/>
</dbReference>
<evidence type="ECO:0000313" key="1">
    <source>
        <dbReference type="EMBL" id="EJF79990.1"/>
    </source>
</evidence>
<dbReference type="Proteomes" id="UP000008947">
    <property type="component" value="Unassembled WGS sequence"/>
</dbReference>
<dbReference type="PATRIC" id="fig|1094563.3.peg.597"/>
<accession>J1J840</accession>
<keyword evidence="2" id="KW-1185">Reference proteome</keyword>
<sequence length="196" mass="22670">MLDETLEWTMEDSRFQEMLRSQYSTPPWEKDTVVWSTHETNRAPYVLLHLAALALLGDVETLRSYQKCFAEGNHLGVEASTETVTLGEFHLERALLIAEEVAKTEQLSDAVLERAAEKLSIKVDNYRDFRVRDPNLCHKKRAYHREAVEWKKQKLREQGCIVCDEEVMFKAGGRKHCPDIVYIQDGKLKVMDVSID</sequence>
<gene>
    <name evidence="1" type="ORF">MCQ_00533</name>
</gene>
<name>J1J840_9HYPH</name>
<dbReference type="Pfam" id="PF22499">
    <property type="entry name" value="DUF6990"/>
    <property type="match status" value="1"/>
</dbReference>
<dbReference type="EMBL" id="AILU01000018">
    <property type="protein sequence ID" value="EJF79990.1"/>
    <property type="molecule type" value="Genomic_DNA"/>
</dbReference>
<proteinExistence type="predicted"/>
<organism evidence="1 2">
    <name type="scientific">Candidatus Bartonella washoeensis Sb944nv</name>
    <dbReference type="NCBI Taxonomy" id="1094563"/>
    <lineage>
        <taxon>Bacteria</taxon>
        <taxon>Pseudomonadati</taxon>
        <taxon>Pseudomonadota</taxon>
        <taxon>Alphaproteobacteria</taxon>
        <taxon>Hyphomicrobiales</taxon>
        <taxon>Bartonellaceae</taxon>
        <taxon>Bartonella</taxon>
    </lineage>
</organism>
<dbReference type="InterPro" id="IPR054259">
    <property type="entry name" value="DUF6990"/>
</dbReference>
<comment type="caution">
    <text evidence="1">The sequence shown here is derived from an EMBL/GenBank/DDBJ whole genome shotgun (WGS) entry which is preliminary data.</text>
</comment>
<reference evidence="1 2" key="1">
    <citation type="submission" date="2012-03" db="EMBL/GenBank/DDBJ databases">
        <title>The Genome Sequence of Bartonella washoensis Sb944nv.</title>
        <authorList>
            <consortium name="The Broad Institute Genome Sequencing Platform"/>
            <consortium name="The Broad Institute Genome Sequencing Center for Infectious Disease"/>
            <person name="Feldgarden M."/>
            <person name="Kirby J."/>
            <person name="Kosoy M."/>
            <person name="Birtles R."/>
            <person name="Probert W.S."/>
            <person name="Chiaraviglio L."/>
            <person name="Young S.K."/>
            <person name="Zeng Q."/>
            <person name="Gargeya S."/>
            <person name="Fitzgerald M."/>
            <person name="Haas B."/>
            <person name="Abouelleil A."/>
            <person name="Alvarado L."/>
            <person name="Arachchi H.M."/>
            <person name="Berlin A."/>
            <person name="Chapman S.B."/>
            <person name="Gearin G."/>
            <person name="Goldberg J."/>
            <person name="Griggs A."/>
            <person name="Gujja S."/>
            <person name="Hansen M."/>
            <person name="Heiman D."/>
            <person name="Howarth C."/>
            <person name="Larimer J."/>
            <person name="Lui A."/>
            <person name="MacDonald P.J.P."/>
            <person name="McCowen C."/>
            <person name="Montmayeur A."/>
            <person name="Murphy C."/>
            <person name="Neiman D."/>
            <person name="Pearson M."/>
            <person name="Priest M."/>
            <person name="Roberts A."/>
            <person name="Saif S."/>
            <person name="Shea T."/>
            <person name="Sisk P."/>
            <person name="Stolte C."/>
            <person name="Sykes S."/>
            <person name="Wortman J."/>
            <person name="Nusbaum C."/>
            <person name="Birren B."/>
        </authorList>
    </citation>
    <scope>NUCLEOTIDE SEQUENCE [LARGE SCALE GENOMIC DNA]</scope>
    <source>
        <strain evidence="1 2">Sb944nv</strain>
    </source>
</reference>
<protein>
    <submittedName>
        <fullName evidence="1">Uncharacterized protein</fullName>
    </submittedName>
</protein>
<dbReference type="RefSeq" id="WP_006923391.1">
    <property type="nucleotide sequence ID" value="NZ_JH725023.1"/>
</dbReference>
<evidence type="ECO:0000313" key="2">
    <source>
        <dbReference type="Proteomes" id="UP000008947"/>
    </source>
</evidence>
<dbReference type="AlphaFoldDB" id="J1J840"/>